<dbReference type="PANTHER" id="PTHR22639">
    <property type="entry name" value="GAG-RELATED PROTEIN"/>
    <property type="match status" value="1"/>
</dbReference>
<evidence type="ECO:0000259" key="3">
    <source>
        <dbReference type="PROSITE" id="PS50158"/>
    </source>
</evidence>
<evidence type="ECO:0000313" key="4">
    <source>
        <dbReference type="EMBL" id="CAC5382962.1"/>
    </source>
</evidence>
<keyword evidence="5" id="KW-1185">Reference proteome</keyword>
<organism evidence="4 5">
    <name type="scientific">Mytilus coruscus</name>
    <name type="common">Sea mussel</name>
    <dbReference type="NCBI Taxonomy" id="42192"/>
    <lineage>
        <taxon>Eukaryota</taxon>
        <taxon>Metazoa</taxon>
        <taxon>Spiralia</taxon>
        <taxon>Lophotrochozoa</taxon>
        <taxon>Mollusca</taxon>
        <taxon>Bivalvia</taxon>
        <taxon>Autobranchia</taxon>
        <taxon>Pteriomorphia</taxon>
        <taxon>Mytilida</taxon>
        <taxon>Mytiloidea</taxon>
        <taxon>Mytilidae</taxon>
        <taxon>Mytilinae</taxon>
        <taxon>Mytilus</taxon>
    </lineage>
</organism>
<feature type="region of interest" description="Disordered" evidence="2">
    <location>
        <begin position="201"/>
        <end position="243"/>
    </location>
</feature>
<dbReference type="AlphaFoldDB" id="A0A6J8BGP9"/>
<sequence length="352" mass="39495">MEIVDYGLLRCSAKFTFTDGSPVNTRTWIIRILKNIVNPEDVTAIFKVDIGGTWYTTFTTEEIADKVINSDFSSLDTRVTVSRSDTRTVLLKVLWLPVWLKLTAVESFLEQYGKVVSCSRETEKSEGITFANGNIRVTLEISEKDVQSLPYRTTIAGKDCLLTVVGRAPLCLKCKTVGHIRKNCPLGKKSTVPLEAVSIPETQNSDISDDTPSDIQATQDTSPVTQETTQETVDTDKSSPSSKLWSDIAADPDDLSGEIQFKVVGGKKRKVVEVKKDKFELRFIQRHSGKVVPALGRIDENGMLVSFILSDDELMDIIGKEPDRRKHRQLLIDTLQTDIDIQIRPQYYDFKL</sequence>
<dbReference type="Proteomes" id="UP000507470">
    <property type="component" value="Unassembled WGS sequence"/>
</dbReference>
<keyword evidence="1" id="KW-0479">Metal-binding</keyword>
<name>A0A6J8BGP9_MYTCO</name>
<accession>A0A6J8BGP9</accession>
<gene>
    <name evidence="4" type="ORF">MCOR_18750</name>
</gene>
<keyword evidence="1" id="KW-0862">Zinc</keyword>
<dbReference type="GO" id="GO:0003690">
    <property type="term" value="F:double-stranded DNA binding"/>
    <property type="evidence" value="ECO:0007669"/>
    <property type="project" value="InterPro"/>
</dbReference>
<evidence type="ECO:0000256" key="1">
    <source>
        <dbReference type="PROSITE-ProRule" id="PRU00047"/>
    </source>
</evidence>
<dbReference type="InterPro" id="IPR042509">
    <property type="entry name" value="ZCCHC3"/>
</dbReference>
<dbReference type="EMBL" id="CACVKT020003301">
    <property type="protein sequence ID" value="CAC5382962.1"/>
    <property type="molecule type" value="Genomic_DNA"/>
</dbReference>
<dbReference type="GO" id="GO:0003723">
    <property type="term" value="F:RNA binding"/>
    <property type="evidence" value="ECO:0007669"/>
    <property type="project" value="InterPro"/>
</dbReference>
<dbReference type="PANTHER" id="PTHR22639:SF3">
    <property type="entry name" value="ZINC FINGER CCHC DOMAIN-CONTAINING PROTEIN 3"/>
    <property type="match status" value="1"/>
</dbReference>
<dbReference type="GO" id="GO:0008270">
    <property type="term" value="F:zinc ion binding"/>
    <property type="evidence" value="ECO:0007669"/>
    <property type="project" value="UniProtKB-KW"/>
</dbReference>
<feature type="compositionally biased region" description="Polar residues" evidence="2">
    <location>
        <begin position="213"/>
        <end position="223"/>
    </location>
</feature>
<evidence type="ECO:0000313" key="5">
    <source>
        <dbReference type="Proteomes" id="UP000507470"/>
    </source>
</evidence>
<feature type="domain" description="CCHC-type" evidence="3">
    <location>
        <begin position="171"/>
        <end position="185"/>
    </location>
</feature>
<protein>
    <recommendedName>
        <fullName evidence="3">CCHC-type domain-containing protein</fullName>
    </recommendedName>
</protein>
<dbReference type="OrthoDB" id="6161495at2759"/>
<proteinExistence type="predicted"/>
<dbReference type="PROSITE" id="PS50158">
    <property type="entry name" value="ZF_CCHC"/>
    <property type="match status" value="1"/>
</dbReference>
<keyword evidence="1" id="KW-0863">Zinc-finger</keyword>
<evidence type="ECO:0000256" key="2">
    <source>
        <dbReference type="SAM" id="MobiDB-lite"/>
    </source>
</evidence>
<dbReference type="GO" id="GO:0002218">
    <property type="term" value="P:activation of innate immune response"/>
    <property type="evidence" value="ECO:0007669"/>
    <property type="project" value="InterPro"/>
</dbReference>
<dbReference type="InterPro" id="IPR001878">
    <property type="entry name" value="Znf_CCHC"/>
</dbReference>
<reference evidence="4 5" key="1">
    <citation type="submission" date="2020-06" db="EMBL/GenBank/DDBJ databases">
        <authorList>
            <person name="Li R."/>
            <person name="Bekaert M."/>
        </authorList>
    </citation>
    <scope>NUCLEOTIDE SEQUENCE [LARGE SCALE GENOMIC DNA]</scope>
    <source>
        <strain evidence="5">wild</strain>
    </source>
</reference>